<accession>A0A8J2WP25</accession>
<reference evidence="1" key="1">
    <citation type="submission" date="2021-11" db="EMBL/GenBank/DDBJ databases">
        <authorList>
            <person name="Schell T."/>
        </authorList>
    </citation>
    <scope>NUCLEOTIDE SEQUENCE</scope>
    <source>
        <strain evidence="1">M5</strain>
    </source>
</reference>
<name>A0A8J2WP25_9CRUS</name>
<keyword evidence="2" id="KW-1185">Reference proteome</keyword>
<organism evidence="1 2">
    <name type="scientific">Daphnia galeata</name>
    <dbReference type="NCBI Taxonomy" id="27404"/>
    <lineage>
        <taxon>Eukaryota</taxon>
        <taxon>Metazoa</taxon>
        <taxon>Ecdysozoa</taxon>
        <taxon>Arthropoda</taxon>
        <taxon>Crustacea</taxon>
        <taxon>Branchiopoda</taxon>
        <taxon>Diplostraca</taxon>
        <taxon>Cladocera</taxon>
        <taxon>Anomopoda</taxon>
        <taxon>Daphniidae</taxon>
        <taxon>Daphnia</taxon>
    </lineage>
</organism>
<comment type="caution">
    <text evidence="1">The sequence shown here is derived from an EMBL/GenBank/DDBJ whole genome shotgun (WGS) entry which is preliminary data.</text>
</comment>
<dbReference type="EMBL" id="CAKKLH010000320">
    <property type="protein sequence ID" value="CAH0111999.1"/>
    <property type="molecule type" value="Genomic_DNA"/>
</dbReference>
<dbReference type="AlphaFoldDB" id="A0A8J2WP25"/>
<dbReference type="Proteomes" id="UP000789390">
    <property type="component" value="Unassembled WGS sequence"/>
</dbReference>
<evidence type="ECO:0000313" key="1">
    <source>
        <dbReference type="EMBL" id="CAH0111999.1"/>
    </source>
</evidence>
<gene>
    <name evidence="1" type="ORF">DGAL_LOCUS15656</name>
</gene>
<sequence>MLVEGKQPHEFLKQEFIVVHGIVEDYILGIDALYKHRFMIDGPERCVYRIKESDQLPNRRDPFVLVASKLKLPPFLACVMESWGEAPKFLPT</sequence>
<protein>
    <submittedName>
        <fullName evidence="1">Uncharacterized protein</fullName>
    </submittedName>
</protein>
<dbReference type="OrthoDB" id="425619at2759"/>
<evidence type="ECO:0000313" key="2">
    <source>
        <dbReference type="Proteomes" id="UP000789390"/>
    </source>
</evidence>
<proteinExistence type="predicted"/>